<dbReference type="GO" id="GO:0003955">
    <property type="term" value="F:NAD(P)H dehydrogenase (quinone) activity"/>
    <property type="evidence" value="ECO:0007669"/>
    <property type="project" value="UniProtKB-EC"/>
</dbReference>
<evidence type="ECO:0000259" key="7">
    <source>
        <dbReference type="Pfam" id="PF07992"/>
    </source>
</evidence>
<evidence type="ECO:0000256" key="5">
    <source>
        <dbReference type="PIRSR" id="PIRSR000350-3"/>
    </source>
</evidence>
<dbReference type="PRINTS" id="PR00411">
    <property type="entry name" value="PNDRDTASEI"/>
</dbReference>
<dbReference type="GO" id="GO:0050660">
    <property type="term" value="F:flavin adenine dinucleotide binding"/>
    <property type="evidence" value="ECO:0007669"/>
    <property type="project" value="TreeGrafter"/>
</dbReference>
<dbReference type="Gene3D" id="3.50.50.60">
    <property type="entry name" value="FAD/NAD(P)-binding domain"/>
    <property type="match status" value="2"/>
</dbReference>
<dbReference type="FunFam" id="3.30.390.30:FF:000001">
    <property type="entry name" value="Dihydrolipoyl dehydrogenase"/>
    <property type="match status" value="1"/>
</dbReference>
<organism evidence="8 9">
    <name type="scientific">Rothia dentocariosa</name>
    <dbReference type="NCBI Taxonomy" id="2047"/>
    <lineage>
        <taxon>Bacteria</taxon>
        <taxon>Bacillati</taxon>
        <taxon>Actinomycetota</taxon>
        <taxon>Actinomycetes</taxon>
        <taxon>Micrococcales</taxon>
        <taxon>Micrococcaceae</taxon>
        <taxon>Rothia</taxon>
    </lineage>
</organism>
<dbReference type="NCBIfam" id="NF005883">
    <property type="entry name" value="PRK07845.1"/>
    <property type="match status" value="1"/>
</dbReference>
<dbReference type="PRINTS" id="PR00368">
    <property type="entry name" value="FADPNR"/>
</dbReference>
<dbReference type="InterPro" id="IPR036188">
    <property type="entry name" value="FAD/NAD-bd_sf"/>
</dbReference>
<keyword evidence="5" id="KW-0547">Nucleotide-binding</keyword>
<dbReference type="STRING" id="762948.HMPREF0733_11483"/>
<gene>
    <name evidence="8" type="primary">lpdA</name>
    <name evidence="8" type="ORF">NCTC10918_00128</name>
</gene>
<feature type="domain" description="Pyridine nucleotide-disulphide oxidoreductase dimerisation" evidence="6">
    <location>
        <begin position="370"/>
        <end position="477"/>
    </location>
</feature>
<evidence type="ECO:0000256" key="1">
    <source>
        <dbReference type="ARBA" id="ARBA00007532"/>
    </source>
</evidence>
<evidence type="ECO:0000313" key="9">
    <source>
        <dbReference type="Proteomes" id="UP000270988"/>
    </source>
</evidence>
<feature type="binding site" evidence="5">
    <location>
        <position position="72"/>
    </location>
    <ligand>
        <name>FAD</name>
        <dbReference type="ChEBI" id="CHEBI:57692"/>
    </ligand>
</feature>
<name>A0A3S4YJI9_9MICC</name>
<keyword evidence="3 5" id="KW-0274">FAD</keyword>
<evidence type="ECO:0000256" key="3">
    <source>
        <dbReference type="ARBA" id="ARBA00022827"/>
    </source>
</evidence>
<dbReference type="Proteomes" id="UP000270988">
    <property type="component" value="Chromosome"/>
</dbReference>
<feature type="binding site" evidence="5">
    <location>
        <position position="293"/>
    </location>
    <ligand>
        <name>NAD(+)</name>
        <dbReference type="ChEBI" id="CHEBI:57540"/>
    </ligand>
</feature>
<keyword evidence="2" id="KW-0285">Flavoprotein</keyword>
<evidence type="ECO:0000256" key="4">
    <source>
        <dbReference type="ARBA" id="ARBA00023002"/>
    </source>
</evidence>
<feature type="binding site" evidence="5">
    <location>
        <position position="140"/>
    </location>
    <ligand>
        <name>FAD</name>
        <dbReference type="ChEBI" id="CHEBI:57692"/>
    </ligand>
</feature>
<evidence type="ECO:0000259" key="6">
    <source>
        <dbReference type="Pfam" id="PF02852"/>
    </source>
</evidence>
<dbReference type="Pfam" id="PF07992">
    <property type="entry name" value="Pyr_redox_2"/>
    <property type="match status" value="1"/>
</dbReference>
<evidence type="ECO:0000313" key="8">
    <source>
        <dbReference type="EMBL" id="VEJ28890.1"/>
    </source>
</evidence>
<feature type="domain" description="FAD/NAD(P)-binding" evidence="7">
    <location>
        <begin position="27"/>
        <end position="349"/>
    </location>
</feature>
<dbReference type="Gene3D" id="3.30.390.30">
    <property type="match status" value="1"/>
</dbReference>
<dbReference type="AlphaFoldDB" id="A0A3S4YJI9"/>
<dbReference type="SUPFAM" id="SSF51905">
    <property type="entry name" value="FAD/NAD(P)-binding domain"/>
    <property type="match status" value="1"/>
</dbReference>
<dbReference type="InterPro" id="IPR016156">
    <property type="entry name" value="FAD/NAD-linked_Rdtase_dimer_sf"/>
</dbReference>
<dbReference type="InterPro" id="IPR001100">
    <property type="entry name" value="Pyr_nuc-diS_OxRdtase"/>
</dbReference>
<dbReference type="SUPFAM" id="SSF55424">
    <property type="entry name" value="FAD/NAD-linked reductases, dimerisation (C-terminal) domain"/>
    <property type="match status" value="1"/>
</dbReference>
<dbReference type="PANTHER" id="PTHR43014">
    <property type="entry name" value="MERCURIC REDUCTASE"/>
    <property type="match status" value="1"/>
</dbReference>
<dbReference type="PANTHER" id="PTHR43014:SF1">
    <property type="entry name" value="NAD(P)H DEHYDROGENASE (QUINONE)"/>
    <property type="match status" value="1"/>
</dbReference>
<keyword evidence="4 8" id="KW-0560">Oxidoreductase</keyword>
<proteinExistence type="inferred from homology"/>
<dbReference type="InterPro" id="IPR004099">
    <property type="entry name" value="Pyr_nucl-diS_OxRdtase_dimer"/>
</dbReference>
<evidence type="ECO:0000256" key="2">
    <source>
        <dbReference type="ARBA" id="ARBA00022630"/>
    </source>
</evidence>
<dbReference type="EMBL" id="LR134521">
    <property type="protein sequence ID" value="VEJ28890.1"/>
    <property type="molecule type" value="Genomic_DNA"/>
</dbReference>
<sequence length="485" mass="51175">MAVSVEYFSVIAHNESVTSTVNYASQRIVILGAGPGGYEAALVAASSNADVTIIERNALGGSAVLTDVVPSKTLIATADMMTRFSDAGRLGIENTKGNAPQLQVDMNRVNSRVLDLAHQQSADIKRALASAGVKIISGTGKLTGPHTVAVTDNTGLEYDLHADFILLSVGTHPREMATGQPDGERILTWTQLYNLREVPRELIVIGSGVTGAEFASAYNGLGSQVTLISSRDRVLPGEDEDAARVLEDVFERRGVRVMPRSRASAVERTDDGVVVTLSDGRKVSGTHCLVAIGSIPNTEGLGLETAGVETNESGYVVVDAVSRTSVPHIYAAGDCTGVYPLASVAAMQGRIAMAHLLGDTVHPLRTDRVAANIFTTPEIATVGISEKDLAAGVYRGEAVMLPLTTNPRAKMMAFQDGFVKIFARKHSGTVIGGVVVGPRASELIYPIALAIEKKLTVDDLAATFAVYPSLSEAISTASRQLHTRV</sequence>
<dbReference type="InterPro" id="IPR023753">
    <property type="entry name" value="FAD/NAD-binding_dom"/>
</dbReference>
<keyword evidence="5" id="KW-0520">NAD</keyword>
<accession>A0A3S4YJI9</accession>
<comment type="cofactor">
    <cofactor evidence="5">
        <name>FAD</name>
        <dbReference type="ChEBI" id="CHEBI:57692"/>
    </cofactor>
    <text evidence="5">Binds 1 FAD per subunit.</text>
</comment>
<feature type="binding site" evidence="5">
    <location>
        <position position="334"/>
    </location>
    <ligand>
        <name>FAD</name>
        <dbReference type="ChEBI" id="CHEBI:57692"/>
    </ligand>
</feature>
<dbReference type="EC" id="1.6.5.2" evidence="8"/>
<dbReference type="Pfam" id="PF02852">
    <property type="entry name" value="Pyr_redox_dim"/>
    <property type="match status" value="1"/>
</dbReference>
<dbReference type="PIRSF" id="PIRSF000350">
    <property type="entry name" value="Mercury_reductase_MerA"/>
    <property type="match status" value="1"/>
</dbReference>
<protein>
    <submittedName>
        <fullName evidence="8">NAD(P)H dehydrogenase (Quinone)</fullName>
        <ecNumber evidence="8">1.6.5.2</ecNumber>
    </submittedName>
</protein>
<reference evidence="8 9" key="1">
    <citation type="submission" date="2018-12" db="EMBL/GenBank/DDBJ databases">
        <authorList>
            <consortium name="Pathogen Informatics"/>
        </authorList>
    </citation>
    <scope>NUCLEOTIDE SEQUENCE [LARGE SCALE GENOMIC DNA]</scope>
    <source>
        <strain evidence="8 9">NCTC10918</strain>
    </source>
</reference>
<feature type="binding site" evidence="5">
    <location>
        <begin position="206"/>
        <end position="213"/>
    </location>
    <ligand>
        <name>NAD(+)</name>
        <dbReference type="ChEBI" id="CHEBI:57540"/>
    </ligand>
</feature>
<comment type="similarity">
    <text evidence="1">Belongs to the class-I pyridine nucleotide-disulfide oxidoreductase family.</text>
</comment>